<evidence type="ECO:0000313" key="2">
    <source>
        <dbReference type="EMBL" id="EGG10184.1"/>
    </source>
</evidence>
<feature type="compositionally biased region" description="Polar residues" evidence="1">
    <location>
        <begin position="152"/>
        <end position="167"/>
    </location>
</feature>
<dbReference type="AlphaFoldDB" id="F4RBY3"/>
<sequence length="167" mass="18125">MITSYYGPFQSSSPTSHFDRSFPSIKNQSTHPSHLPCNLNHGVGLLYHSNSHPHDSNGIYDKIEEIGPRTVSPLIIPHLNTNLLNQNPKIDGSSSTNSDHSVYDRLSSAGSCQASRAGSESFSRSNAAARQRAKLEAGMGHLSDAELKNLNKRINGNNPKSKASTSR</sequence>
<dbReference type="RefSeq" id="XP_007406485.1">
    <property type="nucleotide sequence ID" value="XM_007406423.1"/>
</dbReference>
<keyword evidence="3" id="KW-1185">Reference proteome</keyword>
<dbReference type="VEuPathDB" id="FungiDB:MELLADRAFT_103627"/>
<accession>F4RBY3</accession>
<protein>
    <submittedName>
        <fullName evidence="2">Uncharacterized protein</fullName>
    </submittedName>
</protein>
<dbReference type="EMBL" id="GL883095">
    <property type="protein sequence ID" value="EGG10184.1"/>
    <property type="molecule type" value="Genomic_DNA"/>
</dbReference>
<feature type="compositionally biased region" description="Polar residues" evidence="1">
    <location>
        <begin position="86"/>
        <end position="100"/>
    </location>
</feature>
<dbReference type="Proteomes" id="UP000001072">
    <property type="component" value="Unassembled WGS sequence"/>
</dbReference>
<organism evidence="3">
    <name type="scientific">Melampsora larici-populina (strain 98AG31 / pathotype 3-4-7)</name>
    <name type="common">Poplar leaf rust fungus</name>
    <dbReference type="NCBI Taxonomy" id="747676"/>
    <lineage>
        <taxon>Eukaryota</taxon>
        <taxon>Fungi</taxon>
        <taxon>Dikarya</taxon>
        <taxon>Basidiomycota</taxon>
        <taxon>Pucciniomycotina</taxon>
        <taxon>Pucciniomycetes</taxon>
        <taxon>Pucciniales</taxon>
        <taxon>Melampsoraceae</taxon>
        <taxon>Melampsora</taxon>
    </lineage>
</organism>
<feature type="compositionally biased region" description="Polar residues" evidence="1">
    <location>
        <begin position="108"/>
        <end position="128"/>
    </location>
</feature>
<dbReference type="KEGG" id="mlr:MELLADRAFT_103627"/>
<dbReference type="InParanoid" id="F4RBY3"/>
<name>F4RBY3_MELLP</name>
<reference evidence="3" key="1">
    <citation type="journal article" date="2011" name="Proc. Natl. Acad. Sci. U.S.A.">
        <title>Obligate biotrophy features unraveled by the genomic analysis of rust fungi.</title>
        <authorList>
            <person name="Duplessis S."/>
            <person name="Cuomo C.A."/>
            <person name="Lin Y.-C."/>
            <person name="Aerts A."/>
            <person name="Tisserant E."/>
            <person name="Veneault-Fourrey C."/>
            <person name="Joly D.L."/>
            <person name="Hacquard S."/>
            <person name="Amselem J."/>
            <person name="Cantarel B.L."/>
            <person name="Chiu R."/>
            <person name="Coutinho P.M."/>
            <person name="Feau N."/>
            <person name="Field M."/>
            <person name="Frey P."/>
            <person name="Gelhaye E."/>
            <person name="Goldberg J."/>
            <person name="Grabherr M.G."/>
            <person name="Kodira C.D."/>
            <person name="Kohler A."/>
            <person name="Kuees U."/>
            <person name="Lindquist E.A."/>
            <person name="Lucas S.M."/>
            <person name="Mago R."/>
            <person name="Mauceli E."/>
            <person name="Morin E."/>
            <person name="Murat C."/>
            <person name="Pangilinan J.L."/>
            <person name="Park R."/>
            <person name="Pearson M."/>
            <person name="Quesneville H."/>
            <person name="Rouhier N."/>
            <person name="Sakthikumar S."/>
            <person name="Salamov A.A."/>
            <person name="Schmutz J."/>
            <person name="Selles B."/>
            <person name="Shapiro H."/>
            <person name="Tanguay P."/>
            <person name="Tuskan G.A."/>
            <person name="Henrissat B."/>
            <person name="Van de Peer Y."/>
            <person name="Rouze P."/>
            <person name="Ellis J.G."/>
            <person name="Dodds P.N."/>
            <person name="Schein J.E."/>
            <person name="Zhong S."/>
            <person name="Hamelin R.C."/>
            <person name="Grigoriev I.V."/>
            <person name="Szabo L.J."/>
            <person name="Martin F."/>
        </authorList>
    </citation>
    <scope>NUCLEOTIDE SEQUENCE [LARGE SCALE GENOMIC DNA]</scope>
    <source>
        <strain evidence="3">98AG31 / pathotype 3-4-7</strain>
    </source>
</reference>
<dbReference type="GeneID" id="18922023"/>
<gene>
    <name evidence="2" type="ORF">MELLADRAFT_103627</name>
</gene>
<feature type="region of interest" description="Disordered" evidence="1">
    <location>
        <begin position="1"/>
        <end position="33"/>
    </location>
</feature>
<evidence type="ECO:0000256" key="1">
    <source>
        <dbReference type="SAM" id="MobiDB-lite"/>
    </source>
</evidence>
<evidence type="ECO:0000313" key="3">
    <source>
        <dbReference type="Proteomes" id="UP000001072"/>
    </source>
</evidence>
<feature type="region of interest" description="Disordered" evidence="1">
    <location>
        <begin position="86"/>
        <end position="167"/>
    </location>
</feature>
<proteinExistence type="predicted"/>
<feature type="compositionally biased region" description="Polar residues" evidence="1">
    <location>
        <begin position="1"/>
        <end position="16"/>
    </location>
</feature>
<dbReference type="HOGENOM" id="CLU_1594916_0_0_1"/>